<feature type="transmembrane region" description="Helical" evidence="1">
    <location>
        <begin position="216"/>
        <end position="235"/>
    </location>
</feature>
<accession>E6YZ04</accession>
<gene>
    <name evidence="2" type="ORF">B11C_20021</name>
</gene>
<name>E6YZ04_BARSR</name>
<evidence type="ECO:0000256" key="1">
    <source>
        <dbReference type="SAM" id="Phobius"/>
    </source>
</evidence>
<feature type="transmembrane region" description="Helical" evidence="1">
    <location>
        <begin position="241"/>
        <end position="259"/>
    </location>
</feature>
<dbReference type="EMBL" id="FN645507">
    <property type="protein sequence ID" value="CBI81744.1"/>
    <property type="molecule type" value="Genomic_DNA"/>
</dbReference>
<sequence length="271" mass="30852">MVYFYLNQSKYGINCSLLSNQLYEFVTLKSGGDDVLFLILKIIIILFLLAIIVSVLPPILSFIGEVLGGIFEVALKLLFIPLIIVALPTIETIRYAFAKDKDKYITAQNTVIQKQEPIEEQNTKESIEEENTKTTITDYFYLIIGLLLGPIVLLGILTGILLYPALVSILTGVILFTPPFLLLPESIAKISVLILWIFVSPFLLMCFAPIQHRLKLLPVLFFLQAVIFLFLLYVVPSSQELIFYVGFFELYICVWRNFLFEPKIQSLLENL</sequence>
<organism evidence="2">
    <name type="scientific">Bartonella schoenbuchensis (strain DSM 13525 / NCTC 13165 / R1)</name>
    <dbReference type="NCBI Taxonomy" id="687861"/>
    <lineage>
        <taxon>Bacteria</taxon>
        <taxon>Pseudomonadati</taxon>
        <taxon>Pseudomonadota</taxon>
        <taxon>Alphaproteobacteria</taxon>
        <taxon>Hyphomicrobiales</taxon>
        <taxon>Bartonellaceae</taxon>
        <taxon>Bartonella</taxon>
    </lineage>
</organism>
<keyword evidence="1" id="KW-0472">Membrane</keyword>
<evidence type="ECO:0008006" key="3">
    <source>
        <dbReference type="Google" id="ProtNLM"/>
    </source>
</evidence>
<dbReference type="AlphaFoldDB" id="E6YZ04"/>
<evidence type="ECO:0000313" key="2">
    <source>
        <dbReference type="EMBL" id="CBI81744.1"/>
    </source>
</evidence>
<proteinExistence type="predicted"/>
<feature type="transmembrane region" description="Helical" evidence="1">
    <location>
        <begin position="139"/>
        <end position="166"/>
    </location>
</feature>
<protein>
    <recommendedName>
        <fullName evidence="3">Transmembrane protein</fullName>
    </recommendedName>
</protein>
<keyword evidence="1" id="KW-0812">Transmembrane</keyword>
<feature type="transmembrane region" description="Helical" evidence="1">
    <location>
        <begin position="35"/>
        <end position="60"/>
    </location>
</feature>
<feature type="transmembrane region" description="Helical" evidence="1">
    <location>
        <begin position="66"/>
        <end position="87"/>
    </location>
</feature>
<reference evidence="2" key="1">
    <citation type="journal article" date="2011" name="PLoS Genet.">
        <title>Parallel evolution of a type IV secretion system in radiating lineages of the host-restricted bacterial pathogen Bartonella.</title>
        <authorList>
            <person name="Engel P."/>
            <person name="Salzburger W."/>
            <person name="Liesch M."/>
            <person name="Chang C.C."/>
            <person name="Maruyama S."/>
            <person name="Lanz C."/>
            <person name="Calteau A."/>
            <person name="Lajus A."/>
            <person name="Medigue C."/>
            <person name="Schuster S.C."/>
            <person name="Dehio C."/>
        </authorList>
    </citation>
    <scope>NUCLEOTIDE SEQUENCE</scope>
    <source>
        <strain evidence="2">R1</strain>
    </source>
</reference>
<keyword evidence="1" id="KW-1133">Transmembrane helix</keyword>
<feature type="transmembrane region" description="Helical" evidence="1">
    <location>
        <begin position="186"/>
        <end position="204"/>
    </location>
</feature>